<name>A0A917I418_9HYPH</name>
<dbReference type="Gene3D" id="3.30.70.100">
    <property type="match status" value="1"/>
</dbReference>
<dbReference type="RefSeq" id="WP_188516060.1">
    <property type="nucleotide sequence ID" value="NZ_BMES01000001.1"/>
</dbReference>
<evidence type="ECO:0000313" key="2">
    <source>
        <dbReference type="EMBL" id="GGH08522.1"/>
    </source>
</evidence>
<dbReference type="InterPro" id="IPR010753">
    <property type="entry name" value="DUF1330"/>
</dbReference>
<dbReference type="EMBL" id="BMES01000001">
    <property type="protein sequence ID" value="GGH08522.1"/>
    <property type="molecule type" value="Genomic_DNA"/>
</dbReference>
<organism evidence="2 3">
    <name type="scientific">Alsobacter metallidurans</name>
    <dbReference type="NCBI Taxonomy" id="340221"/>
    <lineage>
        <taxon>Bacteria</taxon>
        <taxon>Pseudomonadati</taxon>
        <taxon>Pseudomonadota</taxon>
        <taxon>Alphaproteobacteria</taxon>
        <taxon>Hyphomicrobiales</taxon>
        <taxon>Alsobacteraceae</taxon>
        <taxon>Alsobacter</taxon>
    </lineage>
</organism>
<dbReference type="AlphaFoldDB" id="A0A917I418"/>
<reference evidence="2" key="1">
    <citation type="journal article" date="2014" name="Int. J. Syst. Evol. Microbiol.">
        <title>Complete genome sequence of Corynebacterium casei LMG S-19264T (=DSM 44701T), isolated from a smear-ripened cheese.</title>
        <authorList>
            <consortium name="US DOE Joint Genome Institute (JGI-PGF)"/>
            <person name="Walter F."/>
            <person name="Albersmeier A."/>
            <person name="Kalinowski J."/>
            <person name="Ruckert C."/>
        </authorList>
    </citation>
    <scope>NUCLEOTIDE SEQUENCE</scope>
    <source>
        <strain evidence="2">CGMCC 1.12214</strain>
    </source>
</reference>
<dbReference type="PANTHER" id="PTHR41521">
    <property type="match status" value="1"/>
</dbReference>
<dbReference type="InterPro" id="IPR011008">
    <property type="entry name" value="Dimeric_a/b-barrel"/>
</dbReference>
<proteinExistence type="predicted"/>
<gene>
    <name evidence="2" type="ORF">GCM10007036_04050</name>
</gene>
<dbReference type="Proteomes" id="UP000603912">
    <property type="component" value="Unassembled WGS sequence"/>
</dbReference>
<reference evidence="2" key="2">
    <citation type="submission" date="2020-09" db="EMBL/GenBank/DDBJ databases">
        <authorList>
            <person name="Sun Q."/>
            <person name="Zhou Y."/>
        </authorList>
    </citation>
    <scope>NUCLEOTIDE SEQUENCE</scope>
    <source>
        <strain evidence="2">CGMCC 1.12214</strain>
    </source>
</reference>
<evidence type="ECO:0000313" key="3">
    <source>
        <dbReference type="Proteomes" id="UP000603912"/>
    </source>
</evidence>
<dbReference type="Pfam" id="PF07045">
    <property type="entry name" value="DUF1330"/>
    <property type="match status" value="1"/>
</dbReference>
<protein>
    <recommendedName>
        <fullName evidence="1">DUF1330 domain-containing protein</fullName>
    </recommendedName>
</protein>
<keyword evidence="3" id="KW-1185">Reference proteome</keyword>
<comment type="caution">
    <text evidence="2">The sequence shown here is derived from an EMBL/GenBank/DDBJ whole genome shotgun (WGS) entry which is preliminary data.</text>
</comment>
<feature type="domain" description="DUF1330" evidence="1">
    <location>
        <begin position="4"/>
        <end position="96"/>
    </location>
</feature>
<accession>A0A917I418</accession>
<dbReference type="SUPFAM" id="SSF54909">
    <property type="entry name" value="Dimeric alpha+beta barrel"/>
    <property type="match status" value="1"/>
</dbReference>
<evidence type="ECO:0000259" key="1">
    <source>
        <dbReference type="Pfam" id="PF07045"/>
    </source>
</evidence>
<dbReference type="PANTHER" id="PTHR41521:SF4">
    <property type="entry name" value="BLR0684 PROTEIN"/>
    <property type="match status" value="1"/>
</dbReference>
<sequence>MSAKGYWIARVEVTDPAGYEKYRQANAEPFAKFGARFLVRGGAFELAEGGAKSRNVVIEFDSYEQAVACFHSPEYQHAKSLRKDAAFSDLIIVQGYDGPQPGGAR</sequence>